<gene>
    <name evidence="3" type="ORF">GWK41_06780</name>
</gene>
<organism evidence="3 4">
    <name type="scientific">Persephonella atlantica</name>
    <dbReference type="NCBI Taxonomy" id="2699429"/>
    <lineage>
        <taxon>Bacteria</taxon>
        <taxon>Pseudomonadati</taxon>
        <taxon>Aquificota</taxon>
        <taxon>Aquificia</taxon>
        <taxon>Aquificales</taxon>
        <taxon>Hydrogenothermaceae</taxon>
        <taxon>Persephonella</taxon>
    </lineage>
</organism>
<dbReference type="RefSeq" id="WP_200674185.1">
    <property type="nucleotide sequence ID" value="NZ_JAACYA010000002.1"/>
</dbReference>
<evidence type="ECO:0000259" key="2">
    <source>
        <dbReference type="Pfam" id="PF09699"/>
    </source>
</evidence>
<evidence type="ECO:0000313" key="4">
    <source>
        <dbReference type="Proteomes" id="UP000772812"/>
    </source>
</evidence>
<dbReference type="SUPFAM" id="SSF48695">
    <property type="entry name" value="Multiheme cytochromes"/>
    <property type="match status" value="2"/>
</dbReference>
<proteinExistence type="predicted"/>
<feature type="signal peptide" evidence="1">
    <location>
        <begin position="1"/>
        <end position="19"/>
    </location>
</feature>
<dbReference type="Proteomes" id="UP000772812">
    <property type="component" value="Unassembled WGS sequence"/>
</dbReference>
<name>A0ABS1GIP2_9AQUI</name>
<keyword evidence="4" id="KW-1185">Reference proteome</keyword>
<protein>
    <submittedName>
        <fullName evidence="3">Cytochrome C</fullName>
    </submittedName>
</protein>
<accession>A0ABS1GIP2</accession>
<comment type="caution">
    <text evidence="3">The sequence shown here is derived from an EMBL/GenBank/DDBJ whole genome shotgun (WGS) entry which is preliminary data.</text>
</comment>
<sequence length="688" mass="75488">MRIRKIIILITGIFFSANAGIEQTKHNLSVTGPGSIKATTETEICVFCHIPHHEREGTPLWNRKMPTTVYNLYDSEFIGRINYPTPMQLSEVEGQPGIVSRQCLSCHDGTVAIGAVYIVRGTELGNSVIQMQNVNPDGTLPSNLRTFIGSDLSIHHPVAIEYNPNIQKTFGDGTVKTVELRNPHPLPPIKLYNYGGKSYVECTSCHDPHKQNKQFLRVDVGNLAQDFKQTCISCHDKPGWDTSAHNTQTLTYTDSGVNAHYGEGTPVSVADLGCGNCHKPHNTPPYPPSGKPLLRKPEEQTCFKGAASQSNLAPCHGNGGAKDIETLLPPDRPFGHPVKTISGIHTILDVLYGYTSTEVDPASSFSIKFSDSKHAECMDCHNPHKASPGNHATPSDPSGWYPQTPSNLVSNVLQGVYGVEPVWPQRWTQPTSFNTTAEAQKEYQICMKCHSRWGLGDSPNGDCTTQFISDQSNIVLTDQSCEFNPYNRSAHPVVMTTNEMLNLGGRYAAPLTASQLLPPWNTNVGNQTMYCTDCHGADAEDGVDPRGPHGSTHKFMLKGPNTNWPTKPDGTLYTTGDVKDNTTDGLFCTNCHDLTQADVHMLTRPGPMYSIECVKCHVAVPHGSPISRLIGYETMPEPYNYNYNGNLQLRMRGFKWNTTMSNRDVYAPSCGGGGMCHNTDAGGYDTYP</sequence>
<evidence type="ECO:0000256" key="1">
    <source>
        <dbReference type="SAM" id="SignalP"/>
    </source>
</evidence>
<dbReference type="InterPro" id="IPR010177">
    <property type="entry name" value="Paired_CXXCH_1"/>
</dbReference>
<feature type="domain" description="Doubled CXXCH motif" evidence="2">
    <location>
        <begin position="201"/>
        <end position="237"/>
    </location>
</feature>
<evidence type="ECO:0000313" key="3">
    <source>
        <dbReference type="EMBL" id="MBK3332770.1"/>
    </source>
</evidence>
<keyword evidence="1" id="KW-0732">Signal</keyword>
<feature type="chain" id="PRO_5045716300" evidence="1">
    <location>
        <begin position="20"/>
        <end position="688"/>
    </location>
</feature>
<dbReference type="Pfam" id="PF09699">
    <property type="entry name" value="Paired_CXXCH_1"/>
    <property type="match status" value="1"/>
</dbReference>
<dbReference type="InterPro" id="IPR036280">
    <property type="entry name" value="Multihaem_cyt_sf"/>
</dbReference>
<dbReference type="EMBL" id="JAACYA010000002">
    <property type="protein sequence ID" value="MBK3332770.1"/>
    <property type="molecule type" value="Genomic_DNA"/>
</dbReference>
<reference evidence="3 4" key="1">
    <citation type="journal article" date="2021" name="Syst. Appl. Microbiol.">
        <title>Persephonella atlantica sp. nov.: How to adapt to physico-chemical gradients in high temperature hydrothermal habitats.</title>
        <authorList>
            <person name="Francois D.X."/>
            <person name="Godfroy A."/>
            <person name="Mathien C."/>
            <person name="Aube J."/>
            <person name="Cathalot C."/>
            <person name="Lesongeur F."/>
            <person name="L'Haridon S."/>
            <person name="Philippon X."/>
            <person name="Roussel E.G."/>
        </authorList>
    </citation>
    <scope>NUCLEOTIDE SEQUENCE [LARGE SCALE GENOMIC DNA]</scope>
    <source>
        <strain evidence="3 4">MO1340</strain>
    </source>
</reference>
<dbReference type="Gene3D" id="1.10.1130.10">
    <property type="entry name" value="Flavocytochrome C3, Chain A"/>
    <property type="match status" value="1"/>
</dbReference>